<dbReference type="AlphaFoldDB" id="A0A840MMR0"/>
<dbReference type="InterPro" id="IPR027417">
    <property type="entry name" value="P-loop_NTPase"/>
</dbReference>
<reference evidence="2 3" key="1">
    <citation type="submission" date="2020-08" db="EMBL/GenBank/DDBJ databases">
        <title>Genomic Encyclopedia of Type Strains, Phase IV (KMG-IV): sequencing the most valuable type-strain genomes for metagenomic binning, comparative biology and taxonomic classification.</title>
        <authorList>
            <person name="Goeker M."/>
        </authorList>
    </citation>
    <scope>NUCLEOTIDE SEQUENCE [LARGE SCALE GENOMIC DNA]</scope>
    <source>
        <strain evidence="2 3">DSM 27165</strain>
    </source>
</reference>
<accession>A0A840MMR0</accession>
<dbReference type="Pfam" id="PF07693">
    <property type="entry name" value="KAP_NTPase"/>
    <property type="match status" value="1"/>
</dbReference>
<dbReference type="SUPFAM" id="SSF52540">
    <property type="entry name" value="P-loop containing nucleoside triphosphate hydrolases"/>
    <property type="match status" value="1"/>
</dbReference>
<dbReference type="Gene3D" id="3.40.50.300">
    <property type="entry name" value="P-loop containing nucleotide triphosphate hydrolases"/>
    <property type="match status" value="1"/>
</dbReference>
<protein>
    <recommendedName>
        <fullName evidence="1">KAP NTPase domain-containing protein</fullName>
    </recommendedName>
</protein>
<evidence type="ECO:0000313" key="2">
    <source>
        <dbReference type="EMBL" id="MBB5019928.1"/>
    </source>
</evidence>
<proteinExistence type="predicted"/>
<dbReference type="Proteomes" id="UP000575898">
    <property type="component" value="Unassembled WGS sequence"/>
</dbReference>
<gene>
    <name evidence="2" type="ORF">HNQ59_003236</name>
</gene>
<evidence type="ECO:0000313" key="3">
    <source>
        <dbReference type="Proteomes" id="UP000575898"/>
    </source>
</evidence>
<sequence length="491" mass="55957">MSIPALNDEPTLDDKLDRKPLVKAIAEQIAHCTPPMVLGVHGDWGAGKTSMLKQIRRYLTGEHDTGKDQRNDTEKVAIYDEHIVTVWFEAWRYQHEPVPVVALLQAMRRALSTPDKMGAQIKKIGEIAFRGVLNQIHDAAKTIKLEGLVPNAEKIQALGVAWEKEHLAERLPPDLVRDMLSDALSKLLPKKSNKLPSPRLVVFIDDLDRCSPESAFRLLEGLKIYLSLPNCVFVLGMNQQVIAANLDKSLQHDTGVTDSARIRGEAYLEKLCTNIWRLPLPRNREQDLLAWVWDQQNRGSDKTNEILENLHIRLKKALGRDAKTQDQNANDQKKLGDIPFLPPNPRRLKALANLMRRMAVEYELANPRRDNSDKLLPRLDEDTALHLLVVAYVYQFHGGIYERWHYQPDLWSAVLQKWVTGQLGVAENQAMPEWLKPLKIFMSESVEVASRLPYMEAHPNPSSVEIFWIAPLLNRYDFLPSTFNAFLNIAP</sequence>
<evidence type="ECO:0000259" key="1">
    <source>
        <dbReference type="Pfam" id="PF07693"/>
    </source>
</evidence>
<dbReference type="InterPro" id="IPR011646">
    <property type="entry name" value="KAP_P-loop"/>
</dbReference>
<comment type="caution">
    <text evidence="2">The sequence shown here is derived from an EMBL/GenBank/DDBJ whole genome shotgun (WGS) entry which is preliminary data.</text>
</comment>
<dbReference type="InterPro" id="IPR052754">
    <property type="entry name" value="NTPase_KAP_P-loop"/>
</dbReference>
<dbReference type="RefSeq" id="WP_184041348.1">
    <property type="nucleotide sequence ID" value="NZ_JACHHY010000022.1"/>
</dbReference>
<dbReference type="PANTHER" id="PTHR22674">
    <property type="entry name" value="NTPASE, KAP FAMILY P-LOOP DOMAIN-CONTAINING 1"/>
    <property type="match status" value="1"/>
</dbReference>
<keyword evidence="3" id="KW-1185">Reference proteome</keyword>
<dbReference type="EMBL" id="JACHHY010000022">
    <property type="protein sequence ID" value="MBB5019928.1"/>
    <property type="molecule type" value="Genomic_DNA"/>
</dbReference>
<organism evidence="2 3">
    <name type="scientific">Chitinivorax tropicus</name>
    <dbReference type="NCBI Taxonomy" id="714531"/>
    <lineage>
        <taxon>Bacteria</taxon>
        <taxon>Pseudomonadati</taxon>
        <taxon>Pseudomonadota</taxon>
        <taxon>Betaproteobacteria</taxon>
        <taxon>Chitinivorax</taxon>
    </lineage>
</organism>
<name>A0A840MMR0_9PROT</name>
<dbReference type="PANTHER" id="PTHR22674:SF6">
    <property type="entry name" value="NTPASE KAP FAMILY P-LOOP DOMAIN-CONTAINING PROTEIN 1"/>
    <property type="match status" value="1"/>
</dbReference>
<feature type="domain" description="KAP NTPase" evidence="1">
    <location>
        <begin position="18"/>
        <end position="356"/>
    </location>
</feature>